<evidence type="ECO:0000313" key="2">
    <source>
        <dbReference type="EMBL" id="MBB1485526.1"/>
    </source>
</evidence>
<dbReference type="InterPro" id="IPR006615">
    <property type="entry name" value="Pept_C19_DUSP"/>
</dbReference>
<proteinExistence type="predicted"/>
<keyword evidence="3" id="KW-1185">Reference proteome</keyword>
<protein>
    <recommendedName>
        <fullName evidence="1">DUSP domain-containing protein</fullName>
    </recommendedName>
</protein>
<dbReference type="GO" id="GO:0004843">
    <property type="term" value="F:cysteine-type deubiquitinase activity"/>
    <property type="evidence" value="ECO:0007669"/>
    <property type="project" value="InterPro"/>
</dbReference>
<dbReference type="PROSITE" id="PS51283">
    <property type="entry name" value="DUSP"/>
    <property type="match status" value="1"/>
</dbReference>
<feature type="domain" description="DUSP" evidence="1">
    <location>
        <begin position="107"/>
        <end position="262"/>
    </location>
</feature>
<dbReference type="Proteomes" id="UP000565262">
    <property type="component" value="Unassembled WGS sequence"/>
</dbReference>
<dbReference type="RefSeq" id="WP_182807296.1">
    <property type="nucleotide sequence ID" value="NZ_JACJFM010000002.1"/>
</dbReference>
<organism evidence="2 3">
    <name type="scientific">Oceanospirillum sediminis</name>
    <dbReference type="NCBI Taxonomy" id="2760088"/>
    <lineage>
        <taxon>Bacteria</taxon>
        <taxon>Pseudomonadati</taxon>
        <taxon>Pseudomonadota</taxon>
        <taxon>Gammaproteobacteria</taxon>
        <taxon>Oceanospirillales</taxon>
        <taxon>Oceanospirillaceae</taxon>
        <taxon>Oceanospirillum</taxon>
    </lineage>
</organism>
<dbReference type="EMBL" id="JACJFM010000002">
    <property type="protein sequence ID" value="MBB1485526.1"/>
    <property type="molecule type" value="Genomic_DNA"/>
</dbReference>
<evidence type="ECO:0000259" key="1">
    <source>
        <dbReference type="PROSITE" id="PS51283"/>
    </source>
</evidence>
<dbReference type="SUPFAM" id="SSF52540">
    <property type="entry name" value="P-loop containing nucleoside triphosphate hydrolases"/>
    <property type="match status" value="1"/>
</dbReference>
<sequence length="304" mass="35756">MDFSGWYPVALQEKEQPLIKWTYFGDQRFTRPFFYDEQTGKPYQWQPFDSLLQASYQEIVSPAAFFFHSSRCGSTLLSQQLSLSERFISLSEPTGLDLILHYVHDLDNQDEQIALIRTMVQILGQKRFDRESHLFIKTDSWHIAWLPLIRQAYPEVPCYFMFREPEAIIASHQKLRGRQMVPGVVDMKAVQPDLSQVEPWDLDRYAQQVLLRFFELAIQYHKQGLLTLIDYNTLPDYIWHDLNTELNLQFTLKEMNIMRQASGNHSKRPDQLFHEKKASDIQIIPELSACYQQLKQCNAIDSKA</sequence>
<gene>
    <name evidence="2" type="ORF">H4O21_02735</name>
</gene>
<dbReference type="InterPro" id="IPR027417">
    <property type="entry name" value="P-loop_NTPase"/>
</dbReference>
<reference evidence="2 3" key="1">
    <citation type="submission" date="2020-08" db="EMBL/GenBank/DDBJ databases">
        <title>Oceanospirillum sp. nov. isolated from marine sediment.</title>
        <authorList>
            <person name="Ji X."/>
        </authorList>
    </citation>
    <scope>NUCLEOTIDE SEQUENCE [LARGE SCALE GENOMIC DNA]</scope>
    <source>
        <strain evidence="2 3">D5</strain>
    </source>
</reference>
<dbReference type="AlphaFoldDB" id="A0A839IMJ8"/>
<dbReference type="Gene3D" id="3.40.50.300">
    <property type="entry name" value="P-loop containing nucleotide triphosphate hydrolases"/>
    <property type="match status" value="1"/>
</dbReference>
<accession>A0A839IMJ8</accession>
<evidence type="ECO:0000313" key="3">
    <source>
        <dbReference type="Proteomes" id="UP000565262"/>
    </source>
</evidence>
<name>A0A839IMJ8_9GAMM</name>
<comment type="caution">
    <text evidence="2">The sequence shown here is derived from an EMBL/GenBank/DDBJ whole genome shotgun (WGS) entry which is preliminary data.</text>
</comment>